<evidence type="ECO:0000313" key="5">
    <source>
        <dbReference type="Proteomes" id="UP000640333"/>
    </source>
</evidence>
<dbReference type="InterPro" id="IPR036866">
    <property type="entry name" value="RibonucZ/Hydroxyglut_hydro"/>
</dbReference>
<evidence type="ECO:0000256" key="1">
    <source>
        <dbReference type="ARBA" id="ARBA00022801"/>
    </source>
</evidence>
<feature type="chain" id="PRO_5035206755" evidence="2">
    <location>
        <begin position="29"/>
        <end position="308"/>
    </location>
</feature>
<name>A0A8J7FEG8_9GAMM</name>
<dbReference type="InterPro" id="IPR044094">
    <property type="entry name" value="AtsA-like_MBL-fold"/>
</dbReference>
<dbReference type="Pfam" id="PF12706">
    <property type="entry name" value="Lactamase_B_2"/>
    <property type="match status" value="1"/>
</dbReference>
<dbReference type="SUPFAM" id="SSF56281">
    <property type="entry name" value="Metallo-hydrolase/oxidoreductase"/>
    <property type="match status" value="1"/>
</dbReference>
<dbReference type="EMBL" id="JADEYS010000001">
    <property type="protein sequence ID" value="MBE9395648.1"/>
    <property type="molecule type" value="Genomic_DNA"/>
</dbReference>
<dbReference type="SMART" id="SM00849">
    <property type="entry name" value="Lactamase_B"/>
    <property type="match status" value="1"/>
</dbReference>
<dbReference type="PANTHER" id="PTHR46018">
    <property type="entry name" value="ZINC PHOSPHODIESTERASE ELAC PROTEIN 1"/>
    <property type="match status" value="1"/>
</dbReference>
<dbReference type="CDD" id="cd07719">
    <property type="entry name" value="arylsulfatase_AtsA-like_MBL-fold"/>
    <property type="match status" value="1"/>
</dbReference>
<dbReference type="GO" id="GO:0042781">
    <property type="term" value="F:3'-tRNA processing endoribonuclease activity"/>
    <property type="evidence" value="ECO:0007669"/>
    <property type="project" value="TreeGrafter"/>
</dbReference>
<feature type="domain" description="Metallo-beta-lactamase" evidence="3">
    <location>
        <begin position="54"/>
        <end position="273"/>
    </location>
</feature>
<dbReference type="AlphaFoldDB" id="A0A8J7FEG8"/>
<dbReference type="Gene3D" id="3.60.15.10">
    <property type="entry name" value="Ribonuclease Z/Hydroxyacylglutathione hydrolase-like"/>
    <property type="match status" value="1"/>
</dbReference>
<keyword evidence="5" id="KW-1185">Reference proteome</keyword>
<dbReference type="InterPro" id="IPR001279">
    <property type="entry name" value="Metallo-B-lactamas"/>
</dbReference>
<sequence length="308" mass="33610">MTVLALPNFRITMLLLLLAGLSSPTALAANSCQSDRVKLQVLGSGGPELGDQRASSSYLVWLDGKARVMVDAGGGSSLNFEKSRAQFSDLDAVLFSHLHVDHSADWPVYVKAGFFTGRDRDLPVYGPYGNSNLPAVDKFQEALLSQAWPYLSNYLDNSERSEYKLPATVINADEGVWFQSLERINLKALNVNHGPLPAVAWRVELAGCSIVFSGDTSASSENLTRLATSADMLVAHNATPESARGVARRLHMPPSRIGEVAAQASVKKLVLSHRMLRTLEREPQTLDQIRKHYAGPVNFAEDLSVHDL</sequence>
<feature type="signal peptide" evidence="2">
    <location>
        <begin position="1"/>
        <end position="28"/>
    </location>
</feature>
<evidence type="ECO:0000256" key="2">
    <source>
        <dbReference type="SAM" id="SignalP"/>
    </source>
</evidence>
<dbReference type="PANTHER" id="PTHR46018:SF4">
    <property type="entry name" value="METALLO-HYDROLASE YHFI-RELATED"/>
    <property type="match status" value="1"/>
</dbReference>
<proteinExistence type="predicted"/>
<organism evidence="4 5">
    <name type="scientific">Pontibacterium sinense</name>
    <dbReference type="NCBI Taxonomy" id="2781979"/>
    <lineage>
        <taxon>Bacteria</taxon>
        <taxon>Pseudomonadati</taxon>
        <taxon>Pseudomonadota</taxon>
        <taxon>Gammaproteobacteria</taxon>
        <taxon>Oceanospirillales</taxon>
        <taxon>Oceanospirillaceae</taxon>
        <taxon>Pontibacterium</taxon>
    </lineage>
</organism>
<dbReference type="Proteomes" id="UP000640333">
    <property type="component" value="Unassembled WGS sequence"/>
</dbReference>
<keyword evidence="1" id="KW-0378">Hydrolase</keyword>
<keyword evidence="2" id="KW-0732">Signal</keyword>
<dbReference type="RefSeq" id="WP_193951208.1">
    <property type="nucleotide sequence ID" value="NZ_JADEYS010000001.1"/>
</dbReference>
<gene>
    <name evidence="4" type="ORF">IOQ59_00040</name>
</gene>
<evidence type="ECO:0000313" key="4">
    <source>
        <dbReference type="EMBL" id="MBE9395648.1"/>
    </source>
</evidence>
<comment type="caution">
    <text evidence="4">The sequence shown here is derived from an EMBL/GenBank/DDBJ whole genome shotgun (WGS) entry which is preliminary data.</text>
</comment>
<protein>
    <submittedName>
        <fullName evidence="4">MBL fold metallo-hydrolase</fullName>
    </submittedName>
</protein>
<accession>A0A8J7FEG8</accession>
<reference evidence="4" key="1">
    <citation type="submission" date="2020-10" db="EMBL/GenBank/DDBJ databases">
        <title>Bacterium isolated from coastal waters sediment.</title>
        <authorList>
            <person name="Chen R.-J."/>
            <person name="Lu D.-C."/>
            <person name="Zhu K.-L."/>
            <person name="Du Z.-J."/>
        </authorList>
    </citation>
    <scope>NUCLEOTIDE SEQUENCE</scope>
    <source>
        <strain evidence="4">N1Y112</strain>
    </source>
</reference>
<evidence type="ECO:0000259" key="3">
    <source>
        <dbReference type="SMART" id="SM00849"/>
    </source>
</evidence>